<name>A0AAV4MLB1_9ARAC</name>
<proteinExistence type="predicted"/>
<accession>A0AAV4MLB1</accession>
<protein>
    <submittedName>
        <fullName evidence="1">Uncharacterized protein</fullName>
    </submittedName>
</protein>
<dbReference type="EMBL" id="BPLQ01000599">
    <property type="protein sequence ID" value="GIX73359.1"/>
    <property type="molecule type" value="Genomic_DNA"/>
</dbReference>
<keyword evidence="2" id="KW-1185">Reference proteome</keyword>
<organism evidence="1 2">
    <name type="scientific">Caerostris darwini</name>
    <dbReference type="NCBI Taxonomy" id="1538125"/>
    <lineage>
        <taxon>Eukaryota</taxon>
        <taxon>Metazoa</taxon>
        <taxon>Ecdysozoa</taxon>
        <taxon>Arthropoda</taxon>
        <taxon>Chelicerata</taxon>
        <taxon>Arachnida</taxon>
        <taxon>Araneae</taxon>
        <taxon>Araneomorphae</taxon>
        <taxon>Entelegynae</taxon>
        <taxon>Araneoidea</taxon>
        <taxon>Araneidae</taxon>
        <taxon>Caerostris</taxon>
    </lineage>
</organism>
<evidence type="ECO:0000313" key="1">
    <source>
        <dbReference type="EMBL" id="GIX73359.1"/>
    </source>
</evidence>
<reference evidence="1 2" key="1">
    <citation type="submission" date="2021-06" db="EMBL/GenBank/DDBJ databases">
        <title>Caerostris darwini draft genome.</title>
        <authorList>
            <person name="Kono N."/>
            <person name="Arakawa K."/>
        </authorList>
    </citation>
    <scope>NUCLEOTIDE SEQUENCE [LARGE SCALE GENOMIC DNA]</scope>
</reference>
<gene>
    <name evidence="1" type="ORF">CDAR_190361</name>
</gene>
<sequence length="101" mass="11264">MSGNEDFALGSPPLSGTVDRRIVTQKKHVRWERLPVNISIMNCNGGIFFHPEKKIVVYNSTCATEARAVVSKQSLNFSADYSNPLQKQLEQSALHCSILPF</sequence>
<comment type="caution">
    <text evidence="1">The sequence shown here is derived from an EMBL/GenBank/DDBJ whole genome shotgun (WGS) entry which is preliminary data.</text>
</comment>
<dbReference type="AlphaFoldDB" id="A0AAV4MLB1"/>
<dbReference type="Proteomes" id="UP001054837">
    <property type="component" value="Unassembled WGS sequence"/>
</dbReference>
<evidence type="ECO:0000313" key="2">
    <source>
        <dbReference type="Proteomes" id="UP001054837"/>
    </source>
</evidence>